<dbReference type="Proteomes" id="UP000306912">
    <property type="component" value="Unassembled WGS sequence"/>
</dbReference>
<dbReference type="Gene3D" id="3.40.50.720">
    <property type="entry name" value="NAD(P)-binding Rossmann-like Domain"/>
    <property type="match status" value="1"/>
</dbReference>
<dbReference type="AlphaFoldDB" id="A0A5R8QH77"/>
<dbReference type="OrthoDB" id="240873at2"/>
<organism evidence="5 6">
    <name type="scientific">Culicoidibacter larvae</name>
    <dbReference type="NCBI Taxonomy" id="2579976"/>
    <lineage>
        <taxon>Bacteria</taxon>
        <taxon>Bacillati</taxon>
        <taxon>Bacillota</taxon>
        <taxon>Culicoidibacteria</taxon>
        <taxon>Culicoidibacterales</taxon>
        <taxon>Culicoidibacteraceae</taxon>
        <taxon>Culicoidibacter</taxon>
    </lineage>
</organism>
<dbReference type="RefSeq" id="WP_138189698.1">
    <property type="nucleotide sequence ID" value="NZ_VBWP01000001.1"/>
</dbReference>
<dbReference type="Pfam" id="PF01408">
    <property type="entry name" value="GFO_IDH_MocA"/>
    <property type="match status" value="1"/>
</dbReference>
<dbReference type="GO" id="GO:0016491">
    <property type="term" value="F:oxidoreductase activity"/>
    <property type="evidence" value="ECO:0007669"/>
    <property type="project" value="UniProtKB-KW"/>
</dbReference>
<dbReference type="Gene3D" id="3.30.360.10">
    <property type="entry name" value="Dihydrodipicolinate Reductase, domain 2"/>
    <property type="match status" value="1"/>
</dbReference>
<comment type="caution">
    <text evidence="5">The sequence shown here is derived from an EMBL/GenBank/DDBJ whole genome shotgun (WGS) entry which is preliminary data.</text>
</comment>
<dbReference type="InParanoid" id="A0A5R8QH77"/>
<protein>
    <submittedName>
        <fullName evidence="5">Gfo/Idh/MocA family oxidoreductase</fullName>
    </submittedName>
</protein>
<evidence type="ECO:0000259" key="4">
    <source>
        <dbReference type="Pfam" id="PF22725"/>
    </source>
</evidence>
<dbReference type="SUPFAM" id="SSF55347">
    <property type="entry name" value="Glyceraldehyde-3-phosphate dehydrogenase-like, C-terminal domain"/>
    <property type="match status" value="1"/>
</dbReference>
<keyword evidence="6" id="KW-1185">Reference proteome</keyword>
<evidence type="ECO:0000313" key="6">
    <source>
        <dbReference type="Proteomes" id="UP000306912"/>
    </source>
</evidence>
<dbReference type="InterPro" id="IPR055170">
    <property type="entry name" value="GFO_IDH_MocA-like_dom"/>
</dbReference>
<evidence type="ECO:0000313" key="5">
    <source>
        <dbReference type="EMBL" id="TLG77086.1"/>
    </source>
</evidence>
<evidence type="ECO:0000256" key="2">
    <source>
        <dbReference type="ARBA" id="ARBA00023002"/>
    </source>
</evidence>
<feature type="domain" description="Gfo/Idh/MocA-like oxidoreductase N-terminal" evidence="3">
    <location>
        <begin position="4"/>
        <end position="121"/>
    </location>
</feature>
<evidence type="ECO:0000256" key="1">
    <source>
        <dbReference type="ARBA" id="ARBA00010928"/>
    </source>
</evidence>
<feature type="domain" description="GFO/IDH/MocA-like oxidoreductase" evidence="4">
    <location>
        <begin position="131"/>
        <end position="243"/>
    </location>
</feature>
<name>A0A5R8QH77_9FIRM</name>
<accession>A0A5R8QH77</accession>
<dbReference type="InterPro" id="IPR036291">
    <property type="entry name" value="NAD(P)-bd_dom_sf"/>
</dbReference>
<dbReference type="SUPFAM" id="SSF51735">
    <property type="entry name" value="NAD(P)-binding Rossmann-fold domains"/>
    <property type="match status" value="1"/>
</dbReference>
<evidence type="ECO:0000259" key="3">
    <source>
        <dbReference type="Pfam" id="PF01408"/>
    </source>
</evidence>
<dbReference type="EMBL" id="VBWP01000001">
    <property type="protein sequence ID" value="TLG77086.1"/>
    <property type="molecule type" value="Genomic_DNA"/>
</dbReference>
<comment type="similarity">
    <text evidence="1">Belongs to the Gfo/Idh/MocA family.</text>
</comment>
<dbReference type="GO" id="GO:0000166">
    <property type="term" value="F:nucleotide binding"/>
    <property type="evidence" value="ECO:0007669"/>
    <property type="project" value="InterPro"/>
</dbReference>
<reference evidence="5 6" key="1">
    <citation type="submission" date="2019-05" db="EMBL/GenBank/DDBJ databases">
        <title>Culicoidintestinum kansasii gen. nov., sp. nov. from the gastrointestinal tract of the biting midge, Culicoides sonorensis.</title>
        <authorList>
            <person name="Neupane S."/>
            <person name="Ghosh A."/>
            <person name="Gunther S."/>
            <person name="Martin K."/>
            <person name="Zurek L."/>
        </authorList>
    </citation>
    <scope>NUCLEOTIDE SEQUENCE [LARGE SCALE GENOMIC DNA]</scope>
    <source>
        <strain evidence="5 6">CS-1</strain>
    </source>
</reference>
<keyword evidence="2" id="KW-0560">Oxidoreductase</keyword>
<proteinExistence type="inferred from homology"/>
<dbReference type="PANTHER" id="PTHR22604:SF105">
    <property type="entry name" value="TRANS-1,2-DIHYDROBENZENE-1,2-DIOL DEHYDROGENASE"/>
    <property type="match status" value="1"/>
</dbReference>
<gene>
    <name evidence="5" type="ORF">FEZ08_00275</name>
</gene>
<dbReference type="InterPro" id="IPR000683">
    <property type="entry name" value="Gfo/Idh/MocA-like_OxRdtase_N"/>
</dbReference>
<sequence>MKKVRFGIIGSGVIAHAFARDALNISLVELVAVTSRTLENATKFANEFLIPKVYESAEDMLQDDDIDAVYIATFHPTHSSYSIEALAAGKHVLCEKPAALSELQLQNVVNTAKSNGKLFMEALTVGFNPIYREAKLLIEDGVIGEVQAVHSFDGKISTKAHKHRPDQAGGALMDMGIYNAFLVSDLCGRPQSVWAEKRMNVWNVDGAVTFGTNHDDSIQTVSYCTMDSQTLNQAIIMGSEGSIILHKPWTAAKAFTLIDRDGVEKVYEVEDDLWLGHEIKAFAETILSGALENDIMPYEKSLNMIRLLDQVRAITDITFTGVE</sequence>
<dbReference type="InterPro" id="IPR050984">
    <property type="entry name" value="Gfo/Idh/MocA_domain"/>
</dbReference>
<dbReference type="Pfam" id="PF22725">
    <property type="entry name" value="GFO_IDH_MocA_C3"/>
    <property type="match status" value="1"/>
</dbReference>
<dbReference type="PANTHER" id="PTHR22604">
    <property type="entry name" value="OXIDOREDUCTASES"/>
    <property type="match status" value="1"/>
</dbReference>